<feature type="domain" description="Integrase catalytic" evidence="13">
    <location>
        <begin position="690"/>
        <end position="854"/>
    </location>
</feature>
<dbReference type="Pfam" id="PF23055">
    <property type="entry name" value="DUF7041"/>
    <property type="match status" value="1"/>
</dbReference>
<keyword evidence="5" id="KW-0255">Endonuclease</keyword>
<dbReference type="Pfam" id="PF00078">
    <property type="entry name" value="RVT_1"/>
    <property type="match status" value="2"/>
</dbReference>
<dbReference type="InterPro" id="IPR001969">
    <property type="entry name" value="Aspartic_peptidase_AS"/>
</dbReference>
<feature type="compositionally biased region" description="Low complexity" evidence="11">
    <location>
        <begin position="2308"/>
        <end position="2322"/>
    </location>
</feature>
<dbReference type="Gene3D" id="3.30.70.270">
    <property type="match status" value="4"/>
</dbReference>
<proteinExistence type="predicted"/>
<evidence type="ECO:0000256" key="7">
    <source>
        <dbReference type="ARBA" id="ARBA00022842"/>
    </source>
</evidence>
<feature type="compositionally biased region" description="Polar residues" evidence="11">
    <location>
        <begin position="2085"/>
        <end position="2097"/>
    </location>
</feature>
<dbReference type="SUPFAM" id="SSF56672">
    <property type="entry name" value="DNA/RNA polymerases"/>
    <property type="match status" value="2"/>
</dbReference>
<keyword evidence="3" id="KW-0548">Nucleotidyltransferase</keyword>
<dbReference type="CDD" id="cd01647">
    <property type="entry name" value="RT_LTR"/>
    <property type="match status" value="2"/>
</dbReference>
<protein>
    <recommendedName>
        <fullName evidence="1">RNA-directed DNA polymerase</fullName>
        <ecNumber evidence="1">2.7.7.49</ecNumber>
    </recommendedName>
</protein>
<dbReference type="Gene3D" id="3.30.420.10">
    <property type="entry name" value="Ribonuclease H-like superfamily/Ribonuclease H"/>
    <property type="match status" value="2"/>
</dbReference>
<dbReference type="PROSITE" id="PS00141">
    <property type="entry name" value="ASP_PROTEASE"/>
    <property type="match status" value="1"/>
</dbReference>
<dbReference type="InterPro" id="IPR021109">
    <property type="entry name" value="Peptidase_aspartic_dom_sf"/>
</dbReference>
<feature type="domain" description="Integrase catalytic" evidence="13">
    <location>
        <begin position="1798"/>
        <end position="1950"/>
    </location>
</feature>
<evidence type="ECO:0000313" key="14">
    <source>
        <dbReference type="EMBL" id="UYV60234.1"/>
    </source>
</evidence>
<keyword evidence="9" id="KW-0229">DNA integration</keyword>
<dbReference type="InterPro" id="IPR041373">
    <property type="entry name" value="RT_RNaseH"/>
</dbReference>
<evidence type="ECO:0000259" key="13">
    <source>
        <dbReference type="PROSITE" id="PS50994"/>
    </source>
</evidence>
<evidence type="ECO:0000256" key="10">
    <source>
        <dbReference type="ARBA" id="ARBA00022918"/>
    </source>
</evidence>
<dbReference type="CDD" id="cd00303">
    <property type="entry name" value="retropepsin_like"/>
    <property type="match status" value="1"/>
</dbReference>
<evidence type="ECO:0000256" key="11">
    <source>
        <dbReference type="SAM" id="MobiDB-lite"/>
    </source>
</evidence>
<feature type="domain" description="Reverse transcriptase" evidence="12">
    <location>
        <begin position="189"/>
        <end position="368"/>
    </location>
</feature>
<dbReference type="InterPro" id="IPR001584">
    <property type="entry name" value="Integrase_cat-core"/>
</dbReference>
<dbReference type="InterPro" id="IPR043128">
    <property type="entry name" value="Rev_trsase/Diguanyl_cyclase"/>
</dbReference>
<evidence type="ECO:0000256" key="6">
    <source>
        <dbReference type="ARBA" id="ARBA00022801"/>
    </source>
</evidence>
<keyword evidence="15" id="KW-1185">Reference proteome</keyword>
<dbReference type="CDD" id="cd09274">
    <property type="entry name" value="RNase_HI_RT_Ty3"/>
    <property type="match status" value="1"/>
</dbReference>
<dbReference type="Pfam" id="PF12384">
    <property type="entry name" value="Peptidase_A2B"/>
    <property type="match status" value="1"/>
</dbReference>
<dbReference type="EMBL" id="CP092863">
    <property type="protein sequence ID" value="UYV60234.1"/>
    <property type="molecule type" value="Genomic_DNA"/>
</dbReference>
<feature type="region of interest" description="Disordered" evidence="11">
    <location>
        <begin position="2299"/>
        <end position="2322"/>
    </location>
</feature>
<evidence type="ECO:0000256" key="9">
    <source>
        <dbReference type="ARBA" id="ARBA00022908"/>
    </source>
</evidence>
<dbReference type="InterPro" id="IPR055469">
    <property type="entry name" value="DUF7041"/>
</dbReference>
<evidence type="ECO:0000313" key="15">
    <source>
        <dbReference type="Proteomes" id="UP001235939"/>
    </source>
</evidence>
<dbReference type="InterPro" id="IPR012337">
    <property type="entry name" value="RNaseH-like_sf"/>
</dbReference>
<evidence type="ECO:0000256" key="2">
    <source>
        <dbReference type="ARBA" id="ARBA00022679"/>
    </source>
</evidence>
<dbReference type="InterPro" id="IPR043502">
    <property type="entry name" value="DNA/RNA_pol_sf"/>
</dbReference>
<feature type="compositionally biased region" description="Polar residues" evidence="11">
    <location>
        <begin position="2104"/>
        <end position="2118"/>
    </location>
</feature>
<feature type="region of interest" description="Disordered" evidence="11">
    <location>
        <begin position="2354"/>
        <end position="2391"/>
    </location>
</feature>
<keyword evidence="4" id="KW-0540">Nuclease</keyword>
<keyword evidence="8" id="KW-0694">RNA-binding</keyword>
<dbReference type="PROSITE" id="PS50878">
    <property type="entry name" value="RT_POL"/>
    <property type="match status" value="2"/>
</dbReference>
<dbReference type="SUPFAM" id="SSF53098">
    <property type="entry name" value="Ribonuclease H-like"/>
    <property type="match status" value="2"/>
</dbReference>
<dbReference type="PANTHER" id="PTHR37984:SF15">
    <property type="entry name" value="INTEGRASE CATALYTIC DOMAIN-CONTAINING PROTEIN"/>
    <property type="match status" value="1"/>
</dbReference>
<dbReference type="SUPFAM" id="SSF50630">
    <property type="entry name" value="Acid proteases"/>
    <property type="match status" value="1"/>
</dbReference>
<dbReference type="InterPro" id="IPR036397">
    <property type="entry name" value="RNaseH_sf"/>
</dbReference>
<keyword evidence="2" id="KW-0808">Transferase</keyword>
<keyword evidence="7" id="KW-0460">Magnesium</keyword>
<feature type="non-terminal residue" evidence="14">
    <location>
        <position position="2391"/>
    </location>
</feature>
<feature type="compositionally biased region" description="Low complexity" evidence="11">
    <location>
        <begin position="2357"/>
        <end position="2369"/>
    </location>
</feature>
<accession>A0ABY6JW74</accession>
<dbReference type="Gene3D" id="2.40.70.10">
    <property type="entry name" value="Acid Proteases"/>
    <property type="match status" value="1"/>
</dbReference>
<evidence type="ECO:0000256" key="3">
    <source>
        <dbReference type="ARBA" id="ARBA00022695"/>
    </source>
</evidence>
<keyword evidence="10" id="KW-0695">RNA-directed DNA polymerase</keyword>
<dbReference type="InterPro" id="IPR024650">
    <property type="entry name" value="Peptidase_A2B"/>
</dbReference>
<gene>
    <name evidence="14" type="ORF">LAZ67_1000508</name>
</gene>
<dbReference type="PROSITE" id="PS50994">
    <property type="entry name" value="INTEGRASE"/>
    <property type="match status" value="2"/>
</dbReference>
<dbReference type="InterPro" id="IPR000477">
    <property type="entry name" value="RT_dom"/>
</dbReference>
<dbReference type="InterPro" id="IPR041577">
    <property type="entry name" value="RT_RNaseH_2"/>
</dbReference>
<organism evidence="14 15">
    <name type="scientific">Cordylochernes scorpioides</name>
    <dbReference type="NCBI Taxonomy" id="51811"/>
    <lineage>
        <taxon>Eukaryota</taxon>
        <taxon>Metazoa</taxon>
        <taxon>Ecdysozoa</taxon>
        <taxon>Arthropoda</taxon>
        <taxon>Chelicerata</taxon>
        <taxon>Arachnida</taxon>
        <taxon>Pseudoscorpiones</taxon>
        <taxon>Cheliferoidea</taxon>
        <taxon>Chernetidae</taxon>
        <taxon>Cordylochernes</taxon>
    </lineage>
</organism>
<dbReference type="InterPro" id="IPR041588">
    <property type="entry name" value="Integrase_H2C2"/>
</dbReference>
<evidence type="ECO:0000256" key="5">
    <source>
        <dbReference type="ARBA" id="ARBA00022759"/>
    </source>
</evidence>
<reference evidence="14 15" key="1">
    <citation type="submission" date="2022-01" db="EMBL/GenBank/DDBJ databases">
        <title>A chromosomal length assembly of Cordylochernes scorpioides.</title>
        <authorList>
            <person name="Zeh D."/>
            <person name="Zeh J."/>
        </authorList>
    </citation>
    <scope>NUCLEOTIDE SEQUENCE [LARGE SCALE GENOMIC DNA]</scope>
    <source>
        <strain evidence="14">IN4F17</strain>
        <tissue evidence="14">Whole Body</tissue>
    </source>
</reference>
<evidence type="ECO:0000256" key="8">
    <source>
        <dbReference type="ARBA" id="ARBA00022884"/>
    </source>
</evidence>
<dbReference type="Pfam" id="PF00665">
    <property type="entry name" value="rve"/>
    <property type="match status" value="1"/>
</dbReference>
<evidence type="ECO:0000259" key="12">
    <source>
        <dbReference type="PROSITE" id="PS50878"/>
    </source>
</evidence>
<feature type="region of interest" description="Disordered" evidence="11">
    <location>
        <begin position="2049"/>
        <end position="2118"/>
    </location>
</feature>
<name>A0ABY6JW74_9ARAC</name>
<dbReference type="Gene3D" id="3.10.10.10">
    <property type="entry name" value="HIV Type 1 Reverse Transcriptase, subunit A, domain 1"/>
    <property type="match status" value="2"/>
</dbReference>
<dbReference type="Pfam" id="PF17919">
    <property type="entry name" value="RT_RNaseH_2"/>
    <property type="match status" value="1"/>
</dbReference>
<dbReference type="Pfam" id="PF17921">
    <property type="entry name" value="Integrase_H2C2"/>
    <property type="match status" value="2"/>
</dbReference>
<keyword evidence="6" id="KW-0378">Hydrolase</keyword>
<dbReference type="InterPro" id="IPR050951">
    <property type="entry name" value="Retrovirus_Pol_polyprotein"/>
</dbReference>
<evidence type="ECO:0000256" key="4">
    <source>
        <dbReference type="ARBA" id="ARBA00022722"/>
    </source>
</evidence>
<dbReference type="EC" id="2.7.7.49" evidence="1"/>
<dbReference type="Proteomes" id="UP001235939">
    <property type="component" value="Chromosome 01"/>
</dbReference>
<evidence type="ECO:0000256" key="1">
    <source>
        <dbReference type="ARBA" id="ARBA00012493"/>
    </source>
</evidence>
<dbReference type="Gene3D" id="1.10.340.70">
    <property type="match status" value="2"/>
</dbReference>
<sequence>MTKSILFLSCKSPDSMLPVIINGVKLVAFLDPGSSINLMRRDLLAKYKWKSYPSETTITTIDESHVRATENIEVELQVDDQQRMMTATILREMPFELLIGRPTMRDLRIQWNFGTDEIKCLSLRSKEVIFTSDDLITIFPKLCNVSKKELPLHEIDFLLKPNNNIVACKPYPMSDHKRAWTAGKIKEMLDGDIITPSTSEYASPCILVPKTDSSYRLCIDYRQLNKETFLDPFPFSRIDSIINKFGGCRYFTKIDLKDGFWQVGLTKATRKFSAFVTPDGLYEFKRLPFRWKNSPPRFQRVMSEMLADLLELRVVVYIDDICCGAPTLEECASLTYKVLNRLNQYNMTVNLGKCQICVSEVELLGNIINGNSKQMKEEVIEKAKLMKRPYNLKSLQCFTGFTGHFRAYIPNYATIVRPLDNLKKKDSSFMWSDKCEEAYLKLIDIITSKPILAIPDESLPYEMSTDASYYGTGAILYQRDVNKRKSLQLRVISYYSYTFSKAEQNYSITEKECLAVLKAVKHFRWYLEGKSFAVHTDHRALTQLLSCGHLRDRLARWQLFLSSFEMRVNHRSGRELSDADALSRLAVETPNSSDQTVLFVKHQSIPLKLEDHGKYFVPHEHRTSILSMYHDDPLSGGHSGFWRTYYKMKQRFVWPGMKNDIRKYVSSCPICQRAKFKYKSRPSKMSLPHQSRVPFHTVHVDFAEAPSNIKDKNSTFLLIIDEATRVVQAKAMKQHGRALIKYFNEHEDLKSVRTIVSDQGRSFVYGEFPRWATSKDIRLITTSPYHPAGNGLAERAIRDIKTFLSCYPHFKGGWKNALEAAVRYHNRSYNSYLGCSPLFKLTKTSPVLPADKELNLHCVLYETEKSQIEQNLYRQRTKFYFNSRKKALPPEMNIDDYILQWMESYAIFEIASGISKKSDEIKRATLLHCLGPNVQRIFFNLPDEKENYEQTKMALDKYFTPHKNVVTERFKFRQRVQKDDESIDNYLISLRELSKSCEFGNLEADMIRDQIIEKCNNKKLKEKLLQQENLTLSKTIDIARMLEISRKEIRLLEPQNDQTLNRVQNKPKKHYNANNFNKGHLFRACRNRPNQNNNRNHKSFNQTKVKTIQEENKTEVGESSDEYTYYTGAENKEKVQIDGSEINMIIDTGSDRTFISYNKMLELYGHKIMPKLHDTTRTFFAYGQDRPLPCYGYFNAVISWKENSISEEIYVIDKKVESLLGGKASFELGIIKRVNYVNESMSTNIETLVQEHEHLFHGLGTIKGYSHKVTLKDNYRPIAQRCRRIPYAMVEAVNQELDKMLENGIIEEVHQGSEWVSNIIVVPKRDSEEIRLCIDLREVNKAILRERHPIPTIDNMLHALKGAKVFAKLDAKKGFWQVDLDPQSRPLTTFITHRGCYRFCKVPFGLSSAPEAYQKGMDSILLDLKGVICYLDDVVVYAKDRQELEERLRKVLQRFDKVGIRLNRNKCKFAMEELDILGHIVSSEGIKPDNRKIEAVLNFPIPKNIEMLRSFLGTCGFLRKFIPNFSKLAEPLNNLTRKNVRWNWDLKTNKAFQDLEESLTKEPCLAYYNLNSTTELITDASPIGLGAVLIQTQQNGIKRPIAYASRSLTDTEKRYSQIEKETLGCVWAIEHFNTYITDIFSRQPLSNTSDEKWLENYVHKVLSITSEELQALSLKEIKVCTEQDPLFQKLKDMVQKGVWPYPLNEEFKCFYKFKDELSIFDNLILKGSRILLPSKLIKRVLRIAHETHQGMTRTKQLLREKYFWINMDFDIENLIRNCPICVRNQPLINDQPLQIVPLPSKPWMKLGIDIVGPIGHHYVLTVIDYYSSYPEAMIIEDISSKTIIEKLMEIFARHGYPHEVVTDNGLQFVSTSMERFLKECGIRHIKASPYYPKSNGKIERFHRFLKKQFNSSSEEGKDWKEDLSRILMSYRTTPNRSTGKTPAFLLFSREIKTKLSSLVNDAEEDESNIKEFNMVYKEKMKTYNDIIRKASPHNFEIGNLVYVANPNNGKLDSNFRSEHHVILENTSINYFKLVNTKNGKIIHRNAKHLKHVPTQETNQGISDLIPEESQKNLSSDSTRIEHLNSSDVQITDDNSSNQDKDTSLNRPSSSRTGSTFNPVVSDRLDAEALHQLPPEPSPITNDDTKFSYLISLLPPSTAIEVREFIISPPPDNKYDALKKAIIKCTADSEFKKLQQLLTQEELGDRLPSQLLRHLRQLIGESNAVSDTTLKMLWMQRLPKNIQIILTTQEQASLNSLADLADRVTEITSSPSSSTSTLEKELASLRAEISALKIDFNKKEERIPRSRSRSSSSSRKSSPNSYRKYNPNGSWCWYYFRFKHHARKCISPCTFNKKAKNQQENSNNNQEVSSPPSTGTEMSWRPSSGPWTSQTR</sequence>
<feature type="compositionally biased region" description="Polar residues" evidence="11">
    <location>
        <begin position="2370"/>
        <end position="2391"/>
    </location>
</feature>
<dbReference type="PANTHER" id="PTHR37984">
    <property type="entry name" value="PROTEIN CBG26694"/>
    <property type="match status" value="1"/>
</dbReference>
<dbReference type="Pfam" id="PF17917">
    <property type="entry name" value="RT_RNaseH"/>
    <property type="match status" value="1"/>
</dbReference>
<feature type="domain" description="Reverse transcriptase" evidence="12">
    <location>
        <begin position="1303"/>
        <end position="1481"/>
    </location>
</feature>